<evidence type="ECO:0000256" key="12">
    <source>
        <dbReference type="SAM" id="Phobius"/>
    </source>
</evidence>
<feature type="compositionally biased region" description="Basic and acidic residues" evidence="11">
    <location>
        <begin position="913"/>
        <end position="923"/>
    </location>
</feature>
<feature type="transmembrane region" description="Helical" evidence="12">
    <location>
        <begin position="99"/>
        <end position="120"/>
    </location>
</feature>
<feature type="transmembrane region" description="Helical" evidence="12">
    <location>
        <begin position="411"/>
        <end position="434"/>
    </location>
</feature>
<dbReference type="InterPro" id="IPR044726">
    <property type="entry name" value="ABCC_6TM_D2"/>
</dbReference>
<dbReference type="PROSITE" id="PS50893">
    <property type="entry name" value="ABC_TRANSPORTER_2"/>
    <property type="match status" value="2"/>
</dbReference>
<evidence type="ECO:0000256" key="7">
    <source>
        <dbReference type="ARBA" id="ARBA00022840"/>
    </source>
</evidence>
<keyword evidence="4" id="KW-1003">Cell membrane</keyword>
<gene>
    <name evidence="15" type="ORF">DCS_04386</name>
</gene>
<name>A0A151GJV1_DRECN</name>
<evidence type="ECO:0000256" key="4">
    <source>
        <dbReference type="ARBA" id="ARBA00022475"/>
    </source>
</evidence>
<comment type="similarity">
    <text evidence="2">Belongs to the ABC transporter superfamily. ABCC family. Conjugate transporter (TC 3.A.1.208) subfamily.</text>
</comment>
<keyword evidence="3" id="KW-0813">Transport</keyword>
<dbReference type="GO" id="GO:0140359">
    <property type="term" value="F:ABC-type transporter activity"/>
    <property type="evidence" value="ECO:0007669"/>
    <property type="project" value="InterPro"/>
</dbReference>
<feature type="region of interest" description="Disordered" evidence="11">
    <location>
        <begin position="902"/>
        <end position="925"/>
    </location>
</feature>
<dbReference type="InterPro" id="IPR027417">
    <property type="entry name" value="P-loop_NTPase"/>
</dbReference>
<keyword evidence="7" id="KW-0067">ATP-binding</keyword>
<dbReference type="Pfam" id="PF00005">
    <property type="entry name" value="ABC_tran"/>
    <property type="match status" value="2"/>
</dbReference>
<evidence type="ECO:0000256" key="6">
    <source>
        <dbReference type="ARBA" id="ARBA00022741"/>
    </source>
</evidence>
<feature type="transmembrane region" description="Helical" evidence="12">
    <location>
        <begin position="493"/>
        <end position="522"/>
    </location>
</feature>
<evidence type="ECO:0000259" key="13">
    <source>
        <dbReference type="PROSITE" id="PS50893"/>
    </source>
</evidence>
<feature type="domain" description="ABC transmembrane type-1" evidence="14">
    <location>
        <begin position="972"/>
        <end position="1248"/>
    </location>
</feature>
<comment type="caution">
    <text evidence="15">The sequence shown here is derived from an EMBL/GenBank/DDBJ whole genome shotgun (WGS) entry which is preliminary data.</text>
</comment>
<evidence type="ECO:0000256" key="1">
    <source>
        <dbReference type="ARBA" id="ARBA00004651"/>
    </source>
</evidence>
<sequence>MATSCPDDSFGPWAGSTCRGGFDFTLLFEESILSILVSSLFLLVAPLSILRLVREPIKVKPSLLQWGKQITSICFVGLSAALAGLWANNSAAPLTSTRATLPSVVLTFVVSLIYVPLSILEHRSDIRPSPLLCFYLALTVLFDVARARTLFLFDDDTRSPVPAVFAASLSLRVVMLLLESTEKRSILLDEHRHVAPESVAGPFNRGVFYWLTPLFLAGYRKILGPRDLYALDDELKSETLAKIMSDAWEKVPDKTVPGALCGAWFGAFSDAVMMPVIPRLFQIAFTYAQPFLVTAAIDLAATPQTQPYNNRGYGLIGAYVLVYTGIAVSMGQYEWRNYRAATMMRGSVIPLIYQKALLIDTSASSTFNPTAALTLVSTDIETITQGLVQFHETWSNLLEIGLAIYLLERQLGAACVMGVGFALVVMIGTIFLAIPTGRHQAAWIEASQIRVTATARALGSIKWLKISGLGDVAFSVIRSLRKRELVVSERFRYLLGGSLILSICTPILGPLLTFSTFAGIAVHGNGTTLTIAKVFTALSIIVLLNGPLAKLVAALPQIAGGLASCQRIQDHLNSEERKDTRLFADHGAQFRTKDMLDDAGSEHPAAVRVDSAETEAKPGSVANVMLEPEIIASIGGKFSWHKSPAAAEEPAAGRDDDADAEGAVGEAEKVDVPVIDISPPLDIPRRALTLILGPVGCGKSTLLKAFLGELSAFEGTIKTQFSGAVTFCDQNPWLPNETVREIICGRQDGSNGEEEAVDDEWYRVVVRACELERDVQIWPQGDKTPVGTKGISMSGGQKQRLSIARAIYARRELLILDDVFSGLDANTEDLVFDNLLGENGLLRKANITVIVATSDVRRVPFADKIVVLNEHGQLRFAGLPAELKQATDLDWAVGEIYSRGAPDSKPGAKRSKGNADAKEDGRRPAVTNTASALQEAVDMVEIQANSARQVGDSAVYGFYAKSAGWFTMTSFIISICIFAFCDSFPSVWLKWWAEANLREPNANLGKWLGVYAVLGIGAVCACLFGTWQLFIITINRSGLYFHNLLVDTVSRAPMSFHTTTDSGITVNRFSQDLQLIDMELPAAALGVVIALSFGIAQFILVCVSSRYMAALLPFLLAALYALQHFYLRTARQLRLLDIEYKAPLYTQLMETITGIVTIRAFRWESRSTEKAMQILDTSQQPSYLLYCVQRWITFAVNIVIMLLAVILIVLTTTLREAIGPGYVGIALSNILAFSATMQGTITSWVTLEIALGAVARIRAFEMQVKSEDDEASERLLESGRDSHLMEPPTDSAGRQWPSRGQIELQDVTCSYPSSGRVLHDITMTIEPGQMVAICGRTGSGKSSLFLSLLGLIEQDTGTILVDGIDIATMPREYVRTHLVAVPQEAYIIDGTVRLNADPHRSKDTLGSESISEERDQEIIRVLERVGLWEKIKSRGGLNTIIDDKFLSQGQAQLLVLARAMLRQDESRVLLLDEATSSLDESTSALIDEVVRTWFHDWTVLAIAHKLDSILDYDKVAVLDAGRLVEFDAPRKLLSREDSVFRELYLLSTNSSSVPASILGEGK</sequence>
<dbReference type="Proteomes" id="UP000076580">
    <property type="component" value="Chromosome 02"/>
</dbReference>
<feature type="transmembrane region" description="Helical" evidence="12">
    <location>
        <begin position="965"/>
        <end position="988"/>
    </location>
</feature>
<dbReference type="FunFam" id="1.20.1560.10:FF:000066">
    <property type="entry name" value="ABC multidrug transporter (Eurofung)"/>
    <property type="match status" value="1"/>
</dbReference>
<dbReference type="CDD" id="cd18579">
    <property type="entry name" value="ABC_6TM_ABCC_D1"/>
    <property type="match status" value="1"/>
</dbReference>
<dbReference type="STRING" id="98403.A0A151GJV1"/>
<feature type="transmembrane region" description="Helical" evidence="12">
    <location>
        <begin position="313"/>
        <end position="335"/>
    </location>
</feature>
<feature type="transmembrane region" description="Helical" evidence="12">
    <location>
        <begin position="1080"/>
        <end position="1101"/>
    </location>
</feature>
<feature type="region of interest" description="Disordered" evidence="11">
    <location>
        <begin position="642"/>
        <end position="661"/>
    </location>
</feature>
<dbReference type="GO" id="GO:0016887">
    <property type="term" value="F:ATP hydrolysis activity"/>
    <property type="evidence" value="ECO:0007669"/>
    <property type="project" value="InterPro"/>
</dbReference>
<evidence type="ECO:0000256" key="10">
    <source>
        <dbReference type="ARBA" id="ARBA00023180"/>
    </source>
</evidence>
<protein>
    <submittedName>
        <fullName evidence="15">ABC transporter</fullName>
    </submittedName>
</protein>
<feature type="transmembrane region" description="Helical" evidence="12">
    <location>
        <begin position="32"/>
        <end position="50"/>
    </location>
</feature>
<feature type="domain" description="ABC transporter" evidence="13">
    <location>
        <begin position="1302"/>
        <end position="1545"/>
    </location>
</feature>
<dbReference type="Pfam" id="PF24357">
    <property type="entry name" value="TMD0_ABC"/>
    <property type="match status" value="1"/>
</dbReference>
<dbReference type="SMART" id="SM00382">
    <property type="entry name" value="AAA"/>
    <property type="match status" value="2"/>
</dbReference>
<dbReference type="PROSITE" id="PS00211">
    <property type="entry name" value="ABC_TRANSPORTER_1"/>
    <property type="match status" value="2"/>
</dbReference>
<dbReference type="InterPro" id="IPR003439">
    <property type="entry name" value="ABC_transporter-like_ATP-bd"/>
</dbReference>
<comment type="subcellular location">
    <subcellularLocation>
        <location evidence="1">Cell membrane</location>
        <topology evidence="1">Multi-pass membrane protein</topology>
    </subcellularLocation>
</comment>
<keyword evidence="16" id="KW-1185">Reference proteome</keyword>
<dbReference type="Gene3D" id="1.20.1560.10">
    <property type="entry name" value="ABC transporter type 1, transmembrane domain"/>
    <property type="match status" value="2"/>
</dbReference>
<feature type="domain" description="ABC transporter" evidence="13">
    <location>
        <begin position="653"/>
        <end position="896"/>
    </location>
</feature>
<dbReference type="InterPro" id="IPR050173">
    <property type="entry name" value="ABC_transporter_C-like"/>
</dbReference>
<dbReference type="InterPro" id="IPR011527">
    <property type="entry name" value="ABC1_TM_dom"/>
</dbReference>
<evidence type="ECO:0000256" key="2">
    <source>
        <dbReference type="ARBA" id="ARBA00009726"/>
    </source>
</evidence>
<dbReference type="RefSeq" id="XP_040656729.1">
    <property type="nucleotide sequence ID" value="XM_040801696.1"/>
</dbReference>
<dbReference type="Gene3D" id="3.40.50.300">
    <property type="entry name" value="P-loop containing nucleotide triphosphate hydrolases"/>
    <property type="match status" value="2"/>
</dbReference>
<dbReference type="GeneID" id="63717029"/>
<dbReference type="SUPFAM" id="SSF90123">
    <property type="entry name" value="ABC transporter transmembrane region"/>
    <property type="match status" value="2"/>
</dbReference>
<feature type="domain" description="ABC transmembrane type-1" evidence="14">
    <location>
        <begin position="280"/>
        <end position="560"/>
    </location>
</feature>
<keyword evidence="8 12" id="KW-1133">Transmembrane helix</keyword>
<dbReference type="OrthoDB" id="6500128at2759"/>
<feature type="transmembrane region" description="Helical" evidence="12">
    <location>
        <begin position="1230"/>
        <end position="1255"/>
    </location>
</feature>
<dbReference type="InParanoid" id="A0A151GJV1"/>
<dbReference type="GO" id="GO:0005524">
    <property type="term" value="F:ATP binding"/>
    <property type="evidence" value="ECO:0007669"/>
    <property type="project" value="UniProtKB-KW"/>
</dbReference>
<dbReference type="PROSITE" id="PS50929">
    <property type="entry name" value="ABC_TM1F"/>
    <property type="match status" value="2"/>
</dbReference>
<dbReference type="FunFam" id="1.20.1560.10:FF:000055">
    <property type="entry name" value="ABC multidrug transporter (Eurofung)"/>
    <property type="match status" value="1"/>
</dbReference>
<dbReference type="GO" id="GO:0005886">
    <property type="term" value="C:plasma membrane"/>
    <property type="evidence" value="ECO:0007669"/>
    <property type="project" value="UniProtKB-SubCell"/>
</dbReference>
<dbReference type="InterPro" id="IPR017871">
    <property type="entry name" value="ABC_transporter-like_CS"/>
</dbReference>
<dbReference type="InterPro" id="IPR036640">
    <property type="entry name" value="ABC1_TM_sf"/>
</dbReference>
<evidence type="ECO:0000313" key="15">
    <source>
        <dbReference type="EMBL" id="KYK57377.1"/>
    </source>
</evidence>
<evidence type="ECO:0000256" key="11">
    <source>
        <dbReference type="SAM" id="MobiDB-lite"/>
    </source>
</evidence>
<evidence type="ECO:0000313" key="16">
    <source>
        <dbReference type="Proteomes" id="UP000076580"/>
    </source>
</evidence>
<evidence type="ECO:0000259" key="14">
    <source>
        <dbReference type="PROSITE" id="PS50929"/>
    </source>
</evidence>
<feature type="transmembrane region" description="Helical" evidence="12">
    <location>
        <begin position="1107"/>
        <end position="1127"/>
    </location>
</feature>
<keyword evidence="10" id="KW-0325">Glycoprotein</keyword>
<dbReference type="InterPro" id="IPR003593">
    <property type="entry name" value="AAA+_ATPase"/>
</dbReference>
<feature type="transmembrane region" description="Helical" evidence="12">
    <location>
        <begin position="280"/>
        <end position="301"/>
    </location>
</feature>
<dbReference type="PANTHER" id="PTHR24223">
    <property type="entry name" value="ATP-BINDING CASSETTE SUB-FAMILY C"/>
    <property type="match status" value="1"/>
</dbReference>
<dbReference type="InterPro" id="IPR044746">
    <property type="entry name" value="ABCC_6TM_D1"/>
</dbReference>
<feature type="region of interest" description="Disordered" evidence="11">
    <location>
        <begin position="1270"/>
        <end position="1296"/>
    </location>
</feature>
<evidence type="ECO:0000256" key="3">
    <source>
        <dbReference type="ARBA" id="ARBA00022448"/>
    </source>
</evidence>
<dbReference type="EMBL" id="LAYC01000002">
    <property type="protein sequence ID" value="KYK57377.1"/>
    <property type="molecule type" value="Genomic_DNA"/>
</dbReference>
<dbReference type="FunFam" id="3.40.50.300:FF:002145">
    <property type="entry name" value="ABC transporter (MsbA subfamily)"/>
    <property type="match status" value="1"/>
</dbReference>
<feature type="transmembrane region" description="Helical" evidence="12">
    <location>
        <begin position="528"/>
        <end position="548"/>
    </location>
</feature>
<reference evidence="15 16" key="1">
    <citation type="journal article" date="2016" name="Sci. Rep.">
        <title>Insights into Adaptations to a Near-Obligate Nematode Endoparasitic Lifestyle from the Finished Genome of Drechmeria coniospora.</title>
        <authorList>
            <person name="Zhang L."/>
            <person name="Zhou Z."/>
            <person name="Guo Q."/>
            <person name="Fokkens L."/>
            <person name="Miskei M."/>
            <person name="Pocsi I."/>
            <person name="Zhang W."/>
            <person name="Chen M."/>
            <person name="Wang L."/>
            <person name="Sun Y."/>
            <person name="Donzelli B.G."/>
            <person name="Gibson D.M."/>
            <person name="Nelson D.R."/>
            <person name="Luo J.G."/>
            <person name="Rep M."/>
            <person name="Liu H."/>
            <person name="Yang S."/>
            <person name="Wang J."/>
            <person name="Krasnoff S.B."/>
            <person name="Xu Y."/>
            <person name="Molnar I."/>
            <person name="Lin M."/>
        </authorList>
    </citation>
    <scope>NUCLEOTIDE SEQUENCE [LARGE SCALE GENOMIC DNA]</scope>
    <source>
        <strain evidence="15 16">ARSEF 6962</strain>
    </source>
</reference>
<dbReference type="InterPro" id="IPR056227">
    <property type="entry name" value="TMD0_ABC"/>
</dbReference>
<dbReference type="SUPFAM" id="SSF52540">
    <property type="entry name" value="P-loop containing nucleoside triphosphate hydrolases"/>
    <property type="match status" value="2"/>
</dbReference>
<evidence type="ECO:0000256" key="5">
    <source>
        <dbReference type="ARBA" id="ARBA00022692"/>
    </source>
</evidence>
<dbReference type="PANTHER" id="PTHR24223:SF399">
    <property type="entry name" value="ABC TRANSPORTER ATNG"/>
    <property type="match status" value="1"/>
</dbReference>
<accession>A0A151GJV1</accession>
<evidence type="ECO:0000256" key="8">
    <source>
        <dbReference type="ARBA" id="ARBA00022989"/>
    </source>
</evidence>
<feature type="transmembrane region" description="Helical" evidence="12">
    <location>
        <begin position="1008"/>
        <end position="1032"/>
    </location>
</feature>
<keyword evidence="6" id="KW-0547">Nucleotide-binding</keyword>
<feature type="transmembrane region" description="Helical" evidence="12">
    <location>
        <begin position="1191"/>
        <end position="1210"/>
    </location>
</feature>
<dbReference type="Pfam" id="PF00664">
    <property type="entry name" value="ABC_membrane"/>
    <property type="match status" value="1"/>
</dbReference>
<feature type="compositionally biased region" description="Basic and acidic residues" evidence="11">
    <location>
        <begin position="1272"/>
        <end position="1284"/>
    </location>
</feature>
<proteinExistence type="inferred from homology"/>
<feature type="transmembrane region" description="Helical" evidence="12">
    <location>
        <begin position="70"/>
        <end position="87"/>
    </location>
</feature>
<keyword evidence="9 12" id="KW-0472">Membrane</keyword>
<keyword evidence="5 12" id="KW-0812">Transmembrane</keyword>
<dbReference type="CDD" id="cd18580">
    <property type="entry name" value="ABC_6TM_ABCC_D2"/>
    <property type="match status" value="1"/>
</dbReference>
<organism evidence="15 16">
    <name type="scientific">Drechmeria coniospora</name>
    <name type="common">Nematophagous fungus</name>
    <name type="synonym">Meria coniospora</name>
    <dbReference type="NCBI Taxonomy" id="98403"/>
    <lineage>
        <taxon>Eukaryota</taxon>
        <taxon>Fungi</taxon>
        <taxon>Dikarya</taxon>
        <taxon>Ascomycota</taxon>
        <taxon>Pezizomycotina</taxon>
        <taxon>Sordariomycetes</taxon>
        <taxon>Hypocreomycetidae</taxon>
        <taxon>Hypocreales</taxon>
        <taxon>Ophiocordycipitaceae</taxon>
        <taxon>Drechmeria</taxon>
    </lineage>
</organism>
<evidence type="ECO:0000256" key="9">
    <source>
        <dbReference type="ARBA" id="ARBA00023136"/>
    </source>
</evidence>